<sequence length="209" mass="22808">MPRLSDYVRDKQPQQQPQAEVAAPGGTGSRAASHAPAAAVALEAAVAAAAGPSAGPSAPAAPPAPWQPLHDRYVEQYRRRVRDRGARSYRHPDGSLRSEPPAQDVYSQANRVHWSELVDYCRTHGGDREYDTHGFSLRYGIGVPAEAHRRLLEALDLREELAPLPSPNELPYQGDPLADPSHPFNLEWRELAEQVFAAAPGSRRLASTT</sequence>
<protein>
    <submittedName>
        <fullName evidence="2">Uncharacterized protein</fullName>
    </submittedName>
</protein>
<feature type="compositionally biased region" description="Low complexity" evidence="1">
    <location>
        <begin position="47"/>
        <end position="58"/>
    </location>
</feature>
<feature type="compositionally biased region" description="Basic and acidic residues" evidence="1">
    <location>
        <begin position="83"/>
        <end position="96"/>
    </location>
</feature>
<feature type="region of interest" description="Disordered" evidence="1">
    <location>
        <begin position="47"/>
        <end position="70"/>
    </location>
</feature>
<dbReference type="EMBL" id="BRXU01000001">
    <property type="protein sequence ID" value="GLC47833.1"/>
    <property type="molecule type" value="Genomic_DNA"/>
</dbReference>
<organism evidence="2 3">
    <name type="scientific">Pleodorina starrii</name>
    <dbReference type="NCBI Taxonomy" id="330485"/>
    <lineage>
        <taxon>Eukaryota</taxon>
        <taxon>Viridiplantae</taxon>
        <taxon>Chlorophyta</taxon>
        <taxon>core chlorophytes</taxon>
        <taxon>Chlorophyceae</taxon>
        <taxon>CS clade</taxon>
        <taxon>Chlamydomonadales</taxon>
        <taxon>Volvocaceae</taxon>
        <taxon>Pleodorina</taxon>
    </lineage>
</organism>
<evidence type="ECO:0000313" key="3">
    <source>
        <dbReference type="Proteomes" id="UP001165080"/>
    </source>
</evidence>
<dbReference type="AlphaFoldDB" id="A0A9W6EVW3"/>
<feature type="region of interest" description="Disordered" evidence="1">
    <location>
        <begin position="1"/>
        <end position="35"/>
    </location>
</feature>
<name>A0A9W6EVW3_9CHLO</name>
<gene>
    <name evidence="2" type="primary">PLEST000587</name>
    <name evidence="2" type="ORF">PLESTB_000030600</name>
</gene>
<feature type="region of interest" description="Disordered" evidence="1">
    <location>
        <begin position="83"/>
        <end position="104"/>
    </location>
</feature>
<evidence type="ECO:0000313" key="2">
    <source>
        <dbReference type="EMBL" id="GLC47833.1"/>
    </source>
</evidence>
<feature type="compositionally biased region" description="Basic and acidic residues" evidence="1">
    <location>
        <begin position="1"/>
        <end position="12"/>
    </location>
</feature>
<keyword evidence="3" id="KW-1185">Reference proteome</keyword>
<comment type="caution">
    <text evidence="2">The sequence shown here is derived from an EMBL/GenBank/DDBJ whole genome shotgun (WGS) entry which is preliminary data.</text>
</comment>
<reference evidence="2 3" key="1">
    <citation type="journal article" date="2023" name="Commun. Biol.">
        <title>Reorganization of the ancestral sex-determining regions during the evolution of trioecy in Pleodorina starrii.</title>
        <authorList>
            <person name="Takahashi K."/>
            <person name="Suzuki S."/>
            <person name="Kawai-Toyooka H."/>
            <person name="Yamamoto K."/>
            <person name="Hamaji T."/>
            <person name="Ootsuki R."/>
            <person name="Yamaguchi H."/>
            <person name="Kawachi M."/>
            <person name="Higashiyama T."/>
            <person name="Nozaki H."/>
        </authorList>
    </citation>
    <scope>NUCLEOTIDE SEQUENCE [LARGE SCALE GENOMIC DNA]</scope>
    <source>
        <strain evidence="2 3">NIES-4479</strain>
    </source>
</reference>
<accession>A0A9W6EVW3</accession>
<evidence type="ECO:0000256" key="1">
    <source>
        <dbReference type="SAM" id="MobiDB-lite"/>
    </source>
</evidence>
<dbReference type="Proteomes" id="UP001165080">
    <property type="component" value="Unassembled WGS sequence"/>
</dbReference>
<proteinExistence type="predicted"/>